<dbReference type="InterPro" id="IPR005312">
    <property type="entry name" value="DUF1759"/>
</dbReference>
<evidence type="ECO:0000313" key="2">
    <source>
        <dbReference type="Proteomes" id="UP001160148"/>
    </source>
</evidence>
<dbReference type="EMBL" id="CARXXK010001602">
    <property type="protein sequence ID" value="CAI6376958.1"/>
    <property type="molecule type" value="Genomic_DNA"/>
</dbReference>
<sequence length="154" mass="17515">MQIKIRLEKIKELWTEFDVVQNNIEALDTSNEQLDYRDTFVNLYFDIVAKAETMVQGSNVVIGINRLSIPGNLAQGGDRAIKMKPLELPSFSGKFEEWSTFKDLFLTMVHLNPTIAGIQKFVYLRMYLCGDALVMIQNLATTGDNYSIAWNTVV</sequence>
<accession>A0AAV0Y858</accession>
<protein>
    <submittedName>
        <fullName evidence="1">Uncharacterized protein</fullName>
    </submittedName>
</protein>
<name>A0AAV0Y858_9HEMI</name>
<dbReference type="Proteomes" id="UP001160148">
    <property type="component" value="Unassembled WGS sequence"/>
</dbReference>
<organism evidence="1 2">
    <name type="scientific">Macrosiphum euphorbiae</name>
    <name type="common">potato aphid</name>
    <dbReference type="NCBI Taxonomy" id="13131"/>
    <lineage>
        <taxon>Eukaryota</taxon>
        <taxon>Metazoa</taxon>
        <taxon>Ecdysozoa</taxon>
        <taxon>Arthropoda</taxon>
        <taxon>Hexapoda</taxon>
        <taxon>Insecta</taxon>
        <taxon>Pterygota</taxon>
        <taxon>Neoptera</taxon>
        <taxon>Paraneoptera</taxon>
        <taxon>Hemiptera</taxon>
        <taxon>Sternorrhyncha</taxon>
        <taxon>Aphidomorpha</taxon>
        <taxon>Aphidoidea</taxon>
        <taxon>Aphididae</taxon>
        <taxon>Macrosiphini</taxon>
        <taxon>Macrosiphum</taxon>
    </lineage>
</organism>
<keyword evidence="2" id="KW-1185">Reference proteome</keyword>
<reference evidence="1 2" key="1">
    <citation type="submission" date="2023-01" db="EMBL/GenBank/DDBJ databases">
        <authorList>
            <person name="Whitehead M."/>
        </authorList>
    </citation>
    <scope>NUCLEOTIDE SEQUENCE [LARGE SCALE GENOMIC DNA]</scope>
</reference>
<proteinExistence type="predicted"/>
<gene>
    <name evidence="1" type="ORF">MEUPH1_LOCUS30281</name>
</gene>
<dbReference type="AlphaFoldDB" id="A0AAV0Y858"/>
<evidence type="ECO:0000313" key="1">
    <source>
        <dbReference type="EMBL" id="CAI6376958.1"/>
    </source>
</evidence>
<comment type="caution">
    <text evidence="1">The sequence shown here is derived from an EMBL/GenBank/DDBJ whole genome shotgun (WGS) entry which is preliminary data.</text>
</comment>
<dbReference type="Pfam" id="PF03564">
    <property type="entry name" value="DUF1759"/>
    <property type="match status" value="1"/>
</dbReference>